<dbReference type="EMBL" id="ONZP01000485">
    <property type="protein sequence ID" value="SPJ85579.1"/>
    <property type="molecule type" value="Genomic_DNA"/>
</dbReference>
<organism evidence="1 2">
    <name type="scientific">Fusarium torulosum</name>
    <dbReference type="NCBI Taxonomy" id="33205"/>
    <lineage>
        <taxon>Eukaryota</taxon>
        <taxon>Fungi</taxon>
        <taxon>Dikarya</taxon>
        <taxon>Ascomycota</taxon>
        <taxon>Pezizomycotina</taxon>
        <taxon>Sordariomycetes</taxon>
        <taxon>Hypocreomycetidae</taxon>
        <taxon>Hypocreales</taxon>
        <taxon>Nectriaceae</taxon>
        <taxon>Fusarium</taxon>
    </lineage>
</organism>
<gene>
    <name evidence="1" type="ORF">FTOL_11360</name>
</gene>
<reference evidence="1" key="1">
    <citation type="submission" date="2018-03" db="EMBL/GenBank/DDBJ databases">
        <authorList>
            <person name="Guldener U."/>
        </authorList>
    </citation>
    <scope>NUCLEOTIDE SEQUENCE</scope>
</reference>
<proteinExistence type="predicted"/>
<name>A0AAE8MIA9_9HYPO</name>
<keyword evidence="2" id="KW-1185">Reference proteome</keyword>
<evidence type="ECO:0000313" key="2">
    <source>
        <dbReference type="Proteomes" id="UP001187734"/>
    </source>
</evidence>
<sequence>MRKKSNESKLILAPRALKNNPQIHDYFLLAYMI</sequence>
<comment type="caution">
    <text evidence="1">The sequence shown here is derived from an EMBL/GenBank/DDBJ whole genome shotgun (WGS) entry which is preliminary data.</text>
</comment>
<dbReference type="Proteomes" id="UP001187734">
    <property type="component" value="Unassembled WGS sequence"/>
</dbReference>
<dbReference type="AlphaFoldDB" id="A0AAE8MIA9"/>
<evidence type="ECO:0000313" key="1">
    <source>
        <dbReference type="EMBL" id="SPJ85579.1"/>
    </source>
</evidence>
<accession>A0AAE8MIA9</accession>
<protein>
    <submittedName>
        <fullName evidence="1">Uncharacterized protein</fullName>
    </submittedName>
</protein>